<dbReference type="SUPFAM" id="SSF51197">
    <property type="entry name" value="Clavaminate synthase-like"/>
    <property type="match status" value="1"/>
</dbReference>
<dbReference type="Gene3D" id="2.60.120.620">
    <property type="entry name" value="q2cbj1_9rhob like domain"/>
    <property type="match status" value="1"/>
</dbReference>
<dbReference type="EMBL" id="MN739721">
    <property type="protein sequence ID" value="QHT22936.1"/>
    <property type="molecule type" value="Genomic_DNA"/>
</dbReference>
<protein>
    <submittedName>
        <fullName evidence="2">Uncharacterized protein</fullName>
    </submittedName>
</protein>
<keyword evidence="1" id="KW-0472">Membrane</keyword>
<reference evidence="2" key="1">
    <citation type="journal article" date="2020" name="Nature">
        <title>Giant virus diversity and host interactions through global metagenomics.</title>
        <authorList>
            <person name="Schulz F."/>
            <person name="Roux S."/>
            <person name="Paez-Espino D."/>
            <person name="Jungbluth S."/>
            <person name="Walsh D.A."/>
            <person name="Denef V.J."/>
            <person name="McMahon K.D."/>
            <person name="Konstantinidis K.T."/>
            <person name="Eloe-Fadrosh E.A."/>
            <person name="Kyrpides N.C."/>
            <person name="Woyke T."/>
        </authorList>
    </citation>
    <scope>NUCLEOTIDE SEQUENCE</scope>
    <source>
        <strain evidence="2">GVMAG-M-3300023179-114</strain>
    </source>
</reference>
<dbReference type="AlphaFoldDB" id="A0A6C0E1C6"/>
<evidence type="ECO:0000313" key="2">
    <source>
        <dbReference type="EMBL" id="QHT22936.1"/>
    </source>
</evidence>
<feature type="transmembrane region" description="Helical" evidence="1">
    <location>
        <begin position="7"/>
        <end position="30"/>
    </location>
</feature>
<dbReference type="Pfam" id="PF23169">
    <property type="entry name" value="HalD"/>
    <property type="match status" value="1"/>
</dbReference>
<name>A0A6C0E1C6_9ZZZZ</name>
<organism evidence="2">
    <name type="scientific">viral metagenome</name>
    <dbReference type="NCBI Taxonomy" id="1070528"/>
    <lineage>
        <taxon>unclassified sequences</taxon>
        <taxon>metagenomes</taxon>
        <taxon>organismal metagenomes</taxon>
    </lineage>
</organism>
<keyword evidence="1" id="KW-0812">Transmembrane</keyword>
<sequence>MYNLQNANIYLIIISILLLVFFCVIIILYLHEKNTIVQDYLEDIHKKIHIHKQKYSNVINSNYKIKKENNIIIVNDFLDKDYFNYIRQQFDNTTFESRNFILRKANGINFFNLYKEKYNGILELYYSNDVLNILSDIIGKPVQRISLSDPNACSLLTYTHKGDHINWHLDYSNYYGDRFVVLLTIVNENKKGDDLSANIFKYTNNGKVHSLKMKENSLVIFKGSEILHKSTAIDENERRILLSMVFCDICQEKKNVFNILYEKSKNYILYGE</sequence>
<evidence type="ECO:0000256" key="1">
    <source>
        <dbReference type="SAM" id="Phobius"/>
    </source>
</evidence>
<proteinExistence type="predicted"/>
<keyword evidence="1" id="KW-1133">Transmembrane helix</keyword>
<accession>A0A6C0E1C6</accession>
<dbReference type="InterPro" id="IPR056470">
    <property type="entry name" value="BesD/HalB-like"/>
</dbReference>